<dbReference type="AlphaFoldDB" id="A0A939T1V0"/>
<dbReference type="RefSeq" id="WP_208253103.1">
    <property type="nucleotide sequence ID" value="NZ_JAGEOJ010000001.1"/>
</dbReference>
<dbReference type="InterPro" id="IPR010895">
    <property type="entry name" value="CHRD"/>
</dbReference>
<keyword evidence="1" id="KW-0732">Signal</keyword>
<evidence type="ECO:0000313" key="4">
    <source>
        <dbReference type="Proteomes" id="UP000669179"/>
    </source>
</evidence>
<evidence type="ECO:0000256" key="1">
    <source>
        <dbReference type="SAM" id="SignalP"/>
    </source>
</evidence>
<organism evidence="3 4">
    <name type="scientific">Actinomadura barringtoniae</name>
    <dbReference type="NCBI Taxonomy" id="1427535"/>
    <lineage>
        <taxon>Bacteria</taxon>
        <taxon>Bacillati</taxon>
        <taxon>Actinomycetota</taxon>
        <taxon>Actinomycetes</taxon>
        <taxon>Streptosporangiales</taxon>
        <taxon>Thermomonosporaceae</taxon>
        <taxon>Actinomadura</taxon>
    </lineage>
</organism>
<protein>
    <submittedName>
        <fullName evidence="3">DUF3455 domain-containing protein</fullName>
    </submittedName>
</protein>
<dbReference type="Pfam" id="PF07452">
    <property type="entry name" value="CHRD"/>
    <property type="match status" value="1"/>
</dbReference>
<dbReference type="EMBL" id="JAGEOJ010000001">
    <property type="protein sequence ID" value="MBO2445478.1"/>
    <property type="molecule type" value="Genomic_DNA"/>
</dbReference>
<sequence length="296" mass="30687">MNRSIALTAVVAAGLAFMAVPASADEDAFFATSLNGANVTQGGDDDGGAVAFVGVKGDQVSFAIEFHDIAIPTSGDLHKGAKGSDGDSKISFFTTPLLTGRDSVSGTVRVTDQKLLDDLRTAPGDFYVDLHNRPFPQGAVRGQVHKTTSAIDMKRALSQNFAAPVIKGVQIYACTQQPDGTFAFTQDNVRASLQRGISHFFANPGPAGPPEWKSDDDGSAVTGKLISKTANGDGDIAELDLAATQVGAASGLLAQTNEIMRLNTVGGVAPAGPCDPAAQPKAEVPYHADYLFIHAA</sequence>
<name>A0A939T1V0_9ACTN</name>
<feature type="chain" id="PRO_5036736840" evidence="1">
    <location>
        <begin position="25"/>
        <end position="296"/>
    </location>
</feature>
<accession>A0A939T1V0</accession>
<dbReference type="Proteomes" id="UP000669179">
    <property type="component" value="Unassembled WGS sequence"/>
</dbReference>
<dbReference type="PANTHER" id="PTHR35567">
    <property type="entry name" value="MALATE DEHYDROGENASE (AFU_ORTHOLOGUE AFUA_2G13800)"/>
    <property type="match status" value="1"/>
</dbReference>
<gene>
    <name evidence="3" type="ORF">J4573_00075</name>
</gene>
<dbReference type="PANTHER" id="PTHR35567:SF1">
    <property type="entry name" value="CONSERVED FUNGAL PROTEIN (AFU_ORTHOLOGUE AFUA_1G14230)"/>
    <property type="match status" value="1"/>
</dbReference>
<keyword evidence="4" id="KW-1185">Reference proteome</keyword>
<dbReference type="InterPro" id="IPR021851">
    <property type="entry name" value="DUF3455"/>
</dbReference>
<reference evidence="3" key="1">
    <citation type="submission" date="2021-03" db="EMBL/GenBank/DDBJ databases">
        <authorList>
            <person name="Kanchanasin P."/>
            <person name="Saeng-In P."/>
            <person name="Phongsopitanun W."/>
            <person name="Yuki M."/>
            <person name="Kudo T."/>
            <person name="Ohkuma M."/>
            <person name="Tanasupawat S."/>
        </authorList>
    </citation>
    <scope>NUCLEOTIDE SEQUENCE</scope>
    <source>
        <strain evidence="3">GKU 128</strain>
    </source>
</reference>
<proteinExistence type="predicted"/>
<dbReference type="SMART" id="SM00754">
    <property type="entry name" value="CHRD"/>
    <property type="match status" value="1"/>
</dbReference>
<feature type="signal peptide" evidence="1">
    <location>
        <begin position="1"/>
        <end position="24"/>
    </location>
</feature>
<evidence type="ECO:0000313" key="3">
    <source>
        <dbReference type="EMBL" id="MBO2445478.1"/>
    </source>
</evidence>
<evidence type="ECO:0000259" key="2">
    <source>
        <dbReference type="SMART" id="SM00754"/>
    </source>
</evidence>
<comment type="caution">
    <text evidence="3">The sequence shown here is derived from an EMBL/GenBank/DDBJ whole genome shotgun (WGS) entry which is preliminary data.</text>
</comment>
<feature type="domain" description="CHRD" evidence="2">
    <location>
        <begin position="28"/>
        <end position="146"/>
    </location>
</feature>
<dbReference type="Pfam" id="PF11937">
    <property type="entry name" value="DUF3455"/>
    <property type="match status" value="1"/>
</dbReference>